<protein>
    <submittedName>
        <fullName evidence="2">Uncharacterized protein</fullName>
    </submittedName>
</protein>
<reference evidence="2 3" key="1">
    <citation type="submission" date="2015-02" db="EMBL/GenBank/DDBJ databases">
        <title>Nostoc linckia genome annotation.</title>
        <authorList>
            <person name="Zhou Z."/>
        </authorList>
    </citation>
    <scope>NUCLEOTIDE SEQUENCE [LARGE SCALE GENOMIC DNA]</scope>
    <source>
        <strain evidence="3">z8</strain>
    </source>
</reference>
<accession>A0A9Q5ZDH3</accession>
<evidence type="ECO:0000256" key="1">
    <source>
        <dbReference type="SAM" id="MobiDB-lite"/>
    </source>
</evidence>
<sequence length="69" mass="7179">MGIGHWALGIGHWALGIGHWALGIGHWAPGASGAEGKNSSPQLPNSPAPQPHLHIPHAPCPINIFHSDC</sequence>
<dbReference type="AlphaFoldDB" id="A0A9Q5ZDH3"/>
<feature type="region of interest" description="Disordered" evidence="1">
    <location>
        <begin position="31"/>
        <end position="52"/>
    </location>
</feature>
<proteinExistence type="predicted"/>
<dbReference type="Proteomes" id="UP000222310">
    <property type="component" value="Unassembled WGS sequence"/>
</dbReference>
<gene>
    <name evidence="2" type="ORF">VF08_11530</name>
</gene>
<name>A0A9Q5ZDH3_NOSLI</name>
<dbReference type="EMBL" id="LAHD01000026">
    <property type="protein sequence ID" value="PHK04434.1"/>
    <property type="molecule type" value="Genomic_DNA"/>
</dbReference>
<evidence type="ECO:0000313" key="2">
    <source>
        <dbReference type="EMBL" id="PHK04434.1"/>
    </source>
</evidence>
<evidence type="ECO:0000313" key="3">
    <source>
        <dbReference type="Proteomes" id="UP000222310"/>
    </source>
</evidence>
<organism evidence="2 3">
    <name type="scientific">Nostoc linckia z8</name>
    <dbReference type="NCBI Taxonomy" id="1628746"/>
    <lineage>
        <taxon>Bacteria</taxon>
        <taxon>Bacillati</taxon>
        <taxon>Cyanobacteriota</taxon>
        <taxon>Cyanophyceae</taxon>
        <taxon>Nostocales</taxon>
        <taxon>Nostocaceae</taxon>
        <taxon>Nostoc</taxon>
    </lineage>
</organism>
<comment type="caution">
    <text evidence="2">The sequence shown here is derived from an EMBL/GenBank/DDBJ whole genome shotgun (WGS) entry which is preliminary data.</text>
</comment>